<dbReference type="EMBL" id="RQYT01000007">
    <property type="protein sequence ID" value="RRD50287.1"/>
    <property type="molecule type" value="Genomic_DNA"/>
</dbReference>
<dbReference type="Proteomes" id="UP000280935">
    <property type="component" value="Unassembled WGS sequence"/>
</dbReference>
<name>A0A3P1WX16_9ACTN</name>
<reference evidence="2 3" key="1">
    <citation type="submission" date="2018-11" db="EMBL/GenBank/DDBJ databases">
        <title>Genomes From Bacteria Associated with the Canine Oral Cavity: a Test Case for Automated Genome-Based Taxonomic Assignment.</title>
        <authorList>
            <person name="Coil D.A."/>
            <person name="Jospin G."/>
            <person name="Darling A.E."/>
            <person name="Wallis C."/>
            <person name="Davis I.J."/>
            <person name="Harris S."/>
            <person name="Eisen J.A."/>
            <person name="Holcombe L.J."/>
            <person name="O'Flynn C."/>
        </authorList>
    </citation>
    <scope>NUCLEOTIDE SEQUENCE [LARGE SCALE GENOMIC DNA]</scope>
    <source>
        <strain evidence="2 3">OH2822_COT-296</strain>
    </source>
</reference>
<keyword evidence="1" id="KW-0732">Signal</keyword>
<feature type="signal peptide" evidence="1">
    <location>
        <begin position="1"/>
        <end position="29"/>
    </location>
</feature>
<protein>
    <submittedName>
        <fullName evidence="2">Uncharacterized protein</fullName>
    </submittedName>
</protein>
<accession>A0A3P1WX16</accession>
<dbReference type="OrthoDB" id="9950304at2"/>
<organism evidence="2 3">
    <name type="scientific">Arachnia propionica</name>
    <dbReference type="NCBI Taxonomy" id="1750"/>
    <lineage>
        <taxon>Bacteria</taxon>
        <taxon>Bacillati</taxon>
        <taxon>Actinomycetota</taxon>
        <taxon>Actinomycetes</taxon>
        <taxon>Propionibacteriales</taxon>
        <taxon>Propionibacteriaceae</taxon>
        <taxon>Arachnia</taxon>
    </lineage>
</organism>
<dbReference type="AlphaFoldDB" id="A0A3P1WX16"/>
<feature type="chain" id="PRO_5018177028" evidence="1">
    <location>
        <begin position="30"/>
        <end position="131"/>
    </location>
</feature>
<gene>
    <name evidence="2" type="ORF">EII35_04855</name>
</gene>
<evidence type="ECO:0000313" key="2">
    <source>
        <dbReference type="EMBL" id="RRD50287.1"/>
    </source>
</evidence>
<proteinExistence type="predicted"/>
<sequence length="131" mass="13693">MNPVRLTLARAVAAVLTAAALALPVTAHAAVGNETARPSAPMPTQPRVELSTSMVPHRAVLVVKLSGFQPGERVRVEVAGRVVRTVVADPRGRASAHRVIDRRTCGTGCPVTVTGAASGQVSAEFQGLRRR</sequence>
<comment type="caution">
    <text evidence="2">The sequence shown here is derived from an EMBL/GenBank/DDBJ whole genome shotgun (WGS) entry which is preliminary data.</text>
</comment>
<evidence type="ECO:0000256" key="1">
    <source>
        <dbReference type="SAM" id="SignalP"/>
    </source>
</evidence>
<dbReference type="RefSeq" id="WP_125227342.1">
    <property type="nucleotide sequence ID" value="NZ_RQYT01000007.1"/>
</dbReference>
<evidence type="ECO:0000313" key="3">
    <source>
        <dbReference type="Proteomes" id="UP000280935"/>
    </source>
</evidence>